<evidence type="ECO:0000313" key="2">
    <source>
        <dbReference type="Proteomes" id="UP000030764"/>
    </source>
</evidence>
<sequence length="63" mass="7148">MAYQRMDEHNVRETTGLPVLLYAVDGSGMIRKLRLNLLNGHNLLDVVLVLLRESGFSMLTFTD</sequence>
<name>A0A085M421_9BILA</name>
<dbReference type="Proteomes" id="UP000030764">
    <property type="component" value="Unassembled WGS sequence"/>
</dbReference>
<keyword evidence="2" id="KW-1185">Reference proteome</keyword>
<dbReference type="AlphaFoldDB" id="A0A085M421"/>
<organism evidence="1 2">
    <name type="scientific">Trichuris suis</name>
    <name type="common">pig whipworm</name>
    <dbReference type="NCBI Taxonomy" id="68888"/>
    <lineage>
        <taxon>Eukaryota</taxon>
        <taxon>Metazoa</taxon>
        <taxon>Ecdysozoa</taxon>
        <taxon>Nematoda</taxon>
        <taxon>Enoplea</taxon>
        <taxon>Dorylaimia</taxon>
        <taxon>Trichinellida</taxon>
        <taxon>Trichuridae</taxon>
        <taxon>Trichuris</taxon>
    </lineage>
</organism>
<gene>
    <name evidence="1" type="ORF">M513_07099</name>
</gene>
<proteinExistence type="predicted"/>
<dbReference type="EMBL" id="KL363233">
    <property type="protein sequence ID" value="KFD51967.1"/>
    <property type="molecule type" value="Genomic_DNA"/>
</dbReference>
<accession>A0A085M421</accession>
<protein>
    <submittedName>
        <fullName evidence="1">Uncharacterized protein</fullName>
    </submittedName>
</protein>
<evidence type="ECO:0000313" key="1">
    <source>
        <dbReference type="EMBL" id="KFD51967.1"/>
    </source>
</evidence>
<reference evidence="1 2" key="1">
    <citation type="journal article" date="2014" name="Nat. Genet.">
        <title>Genome and transcriptome of the porcine whipworm Trichuris suis.</title>
        <authorList>
            <person name="Jex A.R."/>
            <person name="Nejsum P."/>
            <person name="Schwarz E.M."/>
            <person name="Hu L."/>
            <person name="Young N.D."/>
            <person name="Hall R.S."/>
            <person name="Korhonen P.K."/>
            <person name="Liao S."/>
            <person name="Thamsborg S."/>
            <person name="Xia J."/>
            <person name="Xu P."/>
            <person name="Wang S."/>
            <person name="Scheerlinck J.P."/>
            <person name="Hofmann A."/>
            <person name="Sternberg P.W."/>
            <person name="Wang J."/>
            <person name="Gasser R.B."/>
        </authorList>
    </citation>
    <scope>NUCLEOTIDE SEQUENCE [LARGE SCALE GENOMIC DNA]</scope>
    <source>
        <strain evidence="1">DCEP-RM93M</strain>
    </source>
</reference>